<feature type="transmembrane region" description="Helical" evidence="1">
    <location>
        <begin position="384"/>
        <end position="401"/>
    </location>
</feature>
<feature type="transmembrane region" description="Helical" evidence="1">
    <location>
        <begin position="38"/>
        <end position="55"/>
    </location>
</feature>
<evidence type="ECO:0000313" key="4">
    <source>
        <dbReference type="Proteomes" id="UP000247612"/>
    </source>
</evidence>
<feature type="transmembrane region" description="Helical" evidence="1">
    <location>
        <begin position="361"/>
        <end position="378"/>
    </location>
</feature>
<keyword evidence="1" id="KW-1133">Transmembrane helix</keyword>
<feature type="transmembrane region" description="Helical" evidence="1">
    <location>
        <begin position="6"/>
        <end position="31"/>
    </location>
</feature>
<dbReference type="OrthoDB" id="9761531at2"/>
<evidence type="ECO:0000313" key="3">
    <source>
        <dbReference type="EMBL" id="PXX77513.1"/>
    </source>
</evidence>
<sequence>MNGRWLYLALSLMIIVSIPHWLLFYGLLIIWQLKYRRLPITALIVLLIIGFITHQPKPNLLPQTKNGVVESIRNGYLIVDFDSVKAIVYTDEVLPKGTMISVNGEFQTLDNTASLYAFNFDSWCRARGITASINAKSLNILKPSSSIQRFFFQRLNNFDEELRNWCFKVFYGVREQDAFYLISASALHLSFIMQLIEKMTKSKTAAAAFLIFYGIFIYFSFAICRLLIFTAVRQVFPDSSSKDRLGIAMILTLLLFPYAVYELSFILPVSFTLLSIFSCHKISKLLSSWLVLMPVQLLSFYEFNLLSPLFFLFYRVWYSINLLLTLVCVLFPTHWLLIFLRMTDQAVQQLQPTLFTLWGKPSTLALLIYLICVIAYISKASIKHAQWLLCGMLVLNFSPYLEPFTTITYINVGQGDSILITLPFHGGAMMIDAAGSLYTNIPERKILPVLKAKGYKTIDQLILTHADKDHAGGLQELADLVVIKRVITDKQAVMDYKNIEFISLLAENDFGNENDNSIVLLSRIGALDYLFTGDASQAFENQLLSVYPNIKCDVLKVGHHGSNSSSSALFLQTLRPRIAVISAGRNNRYGHPHDEVLARLADYQIKCFRTDLQGDIEIKSFLNFNFIITGSREFGIINKVIR</sequence>
<dbReference type="InterPro" id="IPR001279">
    <property type="entry name" value="Metallo-B-lactamas"/>
</dbReference>
<proteinExistence type="predicted"/>
<protein>
    <submittedName>
        <fullName evidence="3">Beta-lactamase superfamily II metal-dependent hydrolase</fullName>
    </submittedName>
</protein>
<dbReference type="PANTHER" id="PTHR30619">
    <property type="entry name" value="DNA INTERNALIZATION/COMPETENCE PROTEIN COMEC/REC2"/>
    <property type="match status" value="1"/>
</dbReference>
<dbReference type="Gene3D" id="3.60.15.10">
    <property type="entry name" value="Ribonuclease Z/Hydroxyacylglutathione hydrolase-like"/>
    <property type="match status" value="2"/>
</dbReference>
<dbReference type="RefSeq" id="WP_022937648.1">
    <property type="nucleotide sequence ID" value="NZ_CABKRQ010000003.1"/>
</dbReference>
<dbReference type="AlphaFoldDB" id="A0A318KWD3"/>
<feature type="transmembrane region" description="Helical" evidence="1">
    <location>
        <begin position="320"/>
        <end position="340"/>
    </location>
</feature>
<comment type="caution">
    <text evidence="3">The sequence shown here is derived from an EMBL/GenBank/DDBJ whole genome shotgun (WGS) entry which is preliminary data.</text>
</comment>
<feature type="transmembrane region" description="Helical" evidence="1">
    <location>
        <begin position="248"/>
        <end position="277"/>
    </location>
</feature>
<dbReference type="EMBL" id="QJKH01000010">
    <property type="protein sequence ID" value="PXX77513.1"/>
    <property type="molecule type" value="Genomic_DNA"/>
</dbReference>
<keyword evidence="3" id="KW-0378">Hydrolase</keyword>
<gene>
    <name evidence="3" type="ORF">DES51_11062</name>
</gene>
<dbReference type="PANTHER" id="PTHR30619:SF7">
    <property type="entry name" value="BETA-LACTAMASE DOMAIN PROTEIN"/>
    <property type="match status" value="1"/>
</dbReference>
<feature type="transmembrane region" description="Helical" evidence="1">
    <location>
        <begin position="178"/>
        <end position="196"/>
    </location>
</feature>
<dbReference type="Proteomes" id="UP000247612">
    <property type="component" value="Unassembled WGS sequence"/>
</dbReference>
<name>A0A318KWD3_9FIRM</name>
<evidence type="ECO:0000256" key="1">
    <source>
        <dbReference type="SAM" id="Phobius"/>
    </source>
</evidence>
<dbReference type="STRING" id="1034346.GCA_000313565_01341"/>
<accession>A0A318KWD3</accession>
<dbReference type="InterPro" id="IPR035681">
    <property type="entry name" value="ComA-like_MBL"/>
</dbReference>
<dbReference type="SMART" id="SM00849">
    <property type="entry name" value="Lactamase_B"/>
    <property type="match status" value="1"/>
</dbReference>
<keyword evidence="1" id="KW-0472">Membrane</keyword>
<keyword evidence="1" id="KW-0812">Transmembrane</keyword>
<dbReference type="InterPro" id="IPR036866">
    <property type="entry name" value="RibonucZ/Hydroxyglut_hydro"/>
</dbReference>
<keyword evidence="4" id="KW-1185">Reference proteome</keyword>
<dbReference type="GO" id="GO:0016787">
    <property type="term" value="F:hydrolase activity"/>
    <property type="evidence" value="ECO:0007669"/>
    <property type="project" value="UniProtKB-KW"/>
</dbReference>
<dbReference type="InterPro" id="IPR052159">
    <property type="entry name" value="Competence_DNA_uptake"/>
</dbReference>
<dbReference type="SUPFAM" id="SSF56281">
    <property type="entry name" value="Metallo-hydrolase/oxidoreductase"/>
    <property type="match status" value="1"/>
</dbReference>
<evidence type="ECO:0000259" key="2">
    <source>
        <dbReference type="SMART" id="SM00849"/>
    </source>
</evidence>
<feature type="transmembrane region" description="Helical" evidence="1">
    <location>
        <begin position="208"/>
        <end position="228"/>
    </location>
</feature>
<organism evidence="3 4">
    <name type="scientific">Dielma fastidiosa</name>
    <dbReference type="NCBI Taxonomy" id="1034346"/>
    <lineage>
        <taxon>Bacteria</taxon>
        <taxon>Bacillati</taxon>
        <taxon>Bacillota</taxon>
        <taxon>Erysipelotrichia</taxon>
        <taxon>Erysipelotrichales</taxon>
        <taxon>Erysipelotrichaceae</taxon>
        <taxon>Dielma</taxon>
    </lineage>
</organism>
<dbReference type="Pfam" id="PF00753">
    <property type="entry name" value="Lactamase_B"/>
    <property type="match status" value="1"/>
</dbReference>
<feature type="domain" description="Metallo-beta-lactamase" evidence="2">
    <location>
        <begin position="414"/>
        <end position="585"/>
    </location>
</feature>
<reference evidence="3 4" key="1">
    <citation type="submission" date="2018-05" db="EMBL/GenBank/DDBJ databases">
        <title>Genomic Encyclopedia of Type Strains, Phase IV (KMG-IV): sequencing the most valuable type-strain genomes for metagenomic binning, comparative biology and taxonomic classification.</title>
        <authorList>
            <person name="Goeker M."/>
        </authorList>
    </citation>
    <scope>NUCLEOTIDE SEQUENCE [LARGE SCALE GENOMIC DNA]</scope>
    <source>
        <strain evidence="3 4">JC118</strain>
    </source>
</reference>
<dbReference type="CDD" id="cd07731">
    <property type="entry name" value="ComA-like_MBL-fold"/>
    <property type="match status" value="1"/>
</dbReference>
<feature type="transmembrane region" description="Helical" evidence="1">
    <location>
        <begin position="289"/>
        <end position="314"/>
    </location>
</feature>